<accession>A0ABR5MZP6</accession>
<name>A0ABR5MZP6_BRECH</name>
<evidence type="ECO:0000256" key="1">
    <source>
        <dbReference type="SAM" id="Phobius"/>
    </source>
</evidence>
<protein>
    <submittedName>
        <fullName evidence="2">Uncharacterized protein</fullName>
    </submittedName>
</protein>
<proteinExistence type="predicted"/>
<sequence>MNVQQKCPKCRSKKIDFTESINRLLYTIIYALVLAVLAWIGISVKGTPVIFLFLGLSGAFVLFAIRLALEKRKVIKCLCLDCGERWQTVPNPKENAVR</sequence>
<keyword evidence="3" id="KW-1185">Reference proteome</keyword>
<keyword evidence="1" id="KW-0472">Membrane</keyword>
<comment type="caution">
    <text evidence="2">The sequence shown here is derived from an EMBL/GenBank/DDBJ whole genome shotgun (WGS) entry which is preliminary data.</text>
</comment>
<dbReference type="Proteomes" id="UP000051063">
    <property type="component" value="Unassembled WGS sequence"/>
</dbReference>
<dbReference type="RefSeq" id="WP_055748123.1">
    <property type="nucleotide sequence ID" value="NZ_LJJB01000015.1"/>
</dbReference>
<keyword evidence="1" id="KW-0812">Transmembrane</keyword>
<reference evidence="2 3" key="1">
    <citation type="submission" date="2015-09" db="EMBL/GenBank/DDBJ databases">
        <title>Genome sequencing project for genomic taxonomy and phylogenomics of Bacillus-like bacteria.</title>
        <authorList>
            <person name="Liu B."/>
            <person name="Wang J."/>
            <person name="Zhu Y."/>
            <person name="Liu G."/>
            <person name="Chen Q."/>
            <person name="Chen Z."/>
            <person name="Lan J."/>
            <person name="Che J."/>
            <person name="Ge C."/>
            <person name="Shi H."/>
            <person name="Pan Z."/>
            <person name="Liu X."/>
        </authorList>
    </citation>
    <scope>NUCLEOTIDE SEQUENCE [LARGE SCALE GENOMIC DNA]</scope>
    <source>
        <strain evidence="2 3">DSM 8552</strain>
    </source>
</reference>
<feature type="transmembrane region" description="Helical" evidence="1">
    <location>
        <begin position="21"/>
        <end position="42"/>
    </location>
</feature>
<gene>
    <name evidence="2" type="ORF">AN963_29540</name>
</gene>
<dbReference type="EMBL" id="LJJB01000015">
    <property type="protein sequence ID" value="KQL43583.1"/>
    <property type="molecule type" value="Genomic_DNA"/>
</dbReference>
<feature type="transmembrane region" description="Helical" evidence="1">
    <location>
        <begin position="48"/>
        <end position="69"/>
    </location>
</feature>
<keyword evidence="1" id="KW-1133">Transmembrane helix</keyword>
<evidence type="ECO:0000313" key="3">
    <source>
        <dbReference type="Proteomes" id="UP000051063"/>
    </source>
</evidence>
<evidence type="ECO:0000313" key="2">
    <source>
        <dbReference type="EMBL" id="KQL43583.1"/>
    </source>
</evidence>
<organism evidence="2 3">
    <name type="scientific">Brevibacillus choshinensis</name>
    <dbReference type="NCBI Taxonomy" id="54911"/>
    <lineage>
        <taxon>Bacteria</taxon>
        <taxon>Bacillati</taxon>
        <taxon>Bacillota</taxon>
        <taxon>Bacilli</taxon>
        <taxon>Bacillales</taxon>
        <taxon>Paenibacillaceae</taxon>
        <taxon>Brevibacillus</taxon>
    </lineage>
</organism>